<dbReference type="AlphaFoldDB" id="D1PBQ0"/>
<comment type="caution">
    <text evidence="1">The sequence shown here is derived from an EMBL/GenBank/DDBJ whole genome shotgun (WGS) entry which is preliminary data.</text>
</comment>
<accession>D1PBQ0</accession>
<evidence type="ECO:0000313" key="2">
    <source>
        <dbReference type="Proteomes" id="UP000004477"/>
    </source>
</evidence>
<dbReference type="HOGENOM" id="CLU_2956750_0_0_10"/>
<proteinExistence type="predicted"/>
<keyword evidence="2" id="KW-1185">Reference proteome</keyword>
<dbReference type="Proteomes" id="UP000004477">
    <property type="component" value="Unassembled WGS sequence"/>
</dbReference>
<name>D1PBQ0_9BACT</name>
<gene>
    <name evidence="1" type="ORF">PREVCOP_04629</name>
</gene>
<dbReference type="PaxDb" id="537011-PREVCOP_04629"/>
<organism evidence="1 2">
    <name type="scientific">Segatella copri DSM 18205</name>
    <dbReference type="NCBI Taxonomy" id="537011"/>
    <lineage>
        <taxon>Bacteria</taxon>
        <taxon>Pseudomonadati</taxon>
        <taxon>Bacteroidota</taxon>
        <taxon>Bacteroidia</taxon>
        <taxon>Bacteroidales</taxon>
        <taxon>Prevotellaceae</taxon>
        <taxon>Segatella</taxon>
    </lineage>
</organism>
<evidence type="ECO:0000313" key="1">
    <source>
        <dbReference type="EMBL" id="EFB35725.1"/>
    </source>
</evidence>
<sequence length="59" mass="7366">MMSRLFFVLLFIFIFFLIYMIGKKDFFVPNLFAKISKKRVITKKWRFFYRSMRKKDVIA</sequence>
<reference evidence="1" key="1">
    <citation type="submission" date="2009-11" db="EMBL/GenBank/DDBJ databases">
        <authorList>
            <person name="Weinstock G."/>
            <person name="Sodergren E."/>
            <person name="Clifton S."/>
            <person name="Fulton L."/>
            <person name="Fulton B."/>
            <person name="Courtney L."/>
            <person name="Fronick C."/>
            <person name="Harrison M."/>
            <person name="Strong C."/>
            <person name="Farmer C."/>
            <person name="Delahaunty K."/>
            <person name="Markovic C."/>
            <person name="Hall O."/>
            <person name="Minx P."/>
            <person name="Tomlinson C."/>
            <person name="Mitreva M."/>
            <person name="Nelson J."/>
            <person name="Hou S."/>
            <person name="Wollam A."/>
            <person name="Pepin K.H."/>
            <person name="Johnson M."/>
            <person name="Bhonagiri V."/>
            <person name="Nash W.E."/>
            <person name="Warren W."/>
            <person name="Chinwalla A."/>
            <person name="Mardis E.R."/>
            <person name="Wilson R.K."/>
        </authorList>
    </citation>
    <scope>NUCLEOTIDE SEQUENCE [LARGE SCALE GENOMIC DNA]</scope>
    <source>
        <strain evidence="1">DSM 18205</strain>
    </source>
</reference>
<dbReference type="STRING" id="537011.PREVCOP_04629"/>
<dbReference type="EMBL" id="ACBX02000012">
    <property type="protein sequence ID" value="EFB35725.1"/>
    <property type="molecule type" value="Genomic_DNA"/>
</dbReference>
<protein>
    <submittedName>
        <fullName evidence="1">Uncharacterized protein</fullName>
    </submittedName>
</protein>